<accession>A0ABN0R7L5</accession>
<comment type="caution">
    <text evidence="1">The sequence shown here is derived from an EMBL/GenBank/DDBJ whole genome shotgun (WGS) entry which is preliminary data.</text>
</comment>
<dbReference type="EMBL" id="JAOL01000070">
    <property type="protein sequence ID" value="EUA92944.1"/>
    <property type="molecule type" value="Genomic_DNA"/>
</dbReference>
<sequence length="41" mass="4439">MPVELVPVLMVIAVAHYIVDTQRAVSLYVSSVMTMACSGQE</sequence>
<evidence type="ECO:0000313" key="1">
    <source>
        <dbReference type="EMBL" id="EUA92944.1"/>
    </source>
</evidence>
<gene>
    <name evidence="1" type="ORF">I551_0568</name>
</gene>
<evidence type="ECO:0000313" key="2">
    <source>
        <dbReference type="Proteomes" id="UP000020681"/>
    </source>
</evidence>
<protein>
    <submittedName>
        <fullName evidence="1">Uncharacterized protein</fullName>
    </submittedName>
</protein>
<dbReference type="Proteomes" id="UP000020681">
    <property type="component" value="Unassembled WGS sequence"/>
</dbReference>
<reference evidence="1 2" key="1">
    <citation type="submission" date="2014-01" db="EMBL/GenBank/DDBJ databases">
        <authorList>
            <person name="Dobos K."/>
            <person name="Lenaerts A."/>
            <person name="Ordway D."/>
            <person name="DeGroote M.A."/>
            <person name="Parker T."/>
            <person name="Sizemore C."/>
            <person name="Tallon L.J."/>
            <person name="Sadzewicz L.K."/>
            <person name="Sengamalay N."/>
            <person name="Fraser C.M."/>
            <person name="Hine E."/>
            <person name="Shefchek K.A."/>
            <person name="Das S.P."/>
            <person name="Tettelin H."/>
        </authorList>
    </citation>
    <scope>NUCLEOTIDE SEQUENCE [LARGE SCALE GENOMIC DNA]</scope>
    <source>
        <strain evidence="1 2">Harvey</strain>
    </source>
</reference>
<keyword evidence="2" id="KW-1185">Reference proteome</keyword>
<organism evidence="1 2">
    <name type="scientific">Mycobacterium ulcerans str. Harvey</name>
    <dbReference type="NCBI Taxonomy" id="1299332"/>
    <lineage>
        <taxon>Bacteria</taxon>
        <taxon>Bacillati</taxon>
        <taxon>Actinomycetota</taxon>
        <taxon>Actinomycetes</taxon>
        <taxon>Mycobacteriales</taxon>
        <taxon>Mycobacteriaceae</taxon>
        <taxon>Mycobacterium</taxon>
        <taxon>Mycobacterium ulcerans group</taxon>
    </lineage>
</organism>
<proteinExistence type="predicted"/>
<name>A0ABN0R7L5_MYCUL</name>